<evidence type="ECO:0000256" key="2">
    <source>
        <dbReference type="SAM" id="Phobius"/>
    </source>
</evidence>
<feature type="region of interest" description="Disordered" evidence="1">
    <location>
        <begin position="226"/>
        <end position="323"/>
    </location>
</feature>
<reference evidence="3" key="1">
    <citation type="submission" date="2019-03" db="EMBL/GenBank/DDBJ databases">
        <authorList>
            <person name="Warren W.C."/>
            <person name="Johnson G.S."/>
        </authorList>
    </citation>
    <scope>NUCLEOTIDE SEQUENCE [LARGE SCALE GENOMIC DNA]</scope>
    <source>
        <strain evidence="3">Basenji</strain>
    </source>
</reference>
<feature type="region of interest" description="Disordered" evidence="1">
    <location>
        <begin position="103"/>
        <end position="144"/>
    </location>
</feature>
<evidence type="ECO:0000256" key="1">
    <source>
        <dbReference type="SAM" id="MobiDB-lite"/>
    </source>
</evidence>
<dbReference type="GO" id="GO:0008270">
    <property type="term" value="F:zinc ion binding"/>
    <property type="evidence" value="ECO:0007669"/>
    <property type="project" value="InterPro"/>
</dbReference>
<dbReference type="PANTHER" id="PTHR13491:SF0">
    <property type="entry name" value="ZINC FINGER CCHC DOMAIN-CONTAINING PROTEIN 10"/>
    <property type="match status" value="1"/>
</dbReference>
<feature type="compositionally biased region" description="Basic residues" evidence="1">
    <location>
        <begin position="117"/>
        <end position="129"/>
    </location>
</feature>
<sequence length="323" mass="36535">MKYINIEIINIYLNYMVYYIVFPFMVPILPNSCLFILFSRLVLNSYIYIYYIYIYFPHTKIFLPAFPRNVPALILQKPAHGRQPASFFFSKLQTHTGDETHHLPIRSLPQRLPQKTSRPHWLRPRRRTPGSKSPPLPRSFPKPRAAVLSRAKMATPMHRLIARRQAEANKQHVRCQKCLEFGHWTYECTGKRKYLHRPSRTAELKKALKEKENRLLLLQQSIGETNVERKTKKKRSKSVTSSSSSSSDSSASDSSSESEETSTSSSSEDSDTDESSSSSSSSSSSTSSSSSSDSDSDSSSSSSSSTSTESSSEDEPPKKKKKK</sequence>
<feature type="transmembrane region" description="Helical" evidence="2">
    <location>
        <begin position="12"/>
        <end position="29"/>
    </location>
</feature>
<keyword evidence="2" id="KW-0812">Transmembrane</keyword>
<feature type="transmembrane region" description="Helical" evidence="2">
    <location>
        <begin position="35"/>
        <end position="56"/>
    </location>
</feature>
<name>A0A8C0MYH6_CANLF</name>
<dbReference type="Proteomes" id="UP000694429">
    <property type="component" value="Chromosome 11"/>
</dbReference>
<dbReference type="InterPro" id="IPR036875">
    <property type="entry name" value="Znf_CCHC_sf"/>
</dbReference>
<organism evidence="3 4">
    <name type="scientific">Canis lupus familiaris</name>
    <name type="common">Dog</name>
    <name type="synonym">Canis familiaris</name>
    <dbReference type="NCBI Taxonomy" id="9615"/>
    <lineage>
        <taxon>Eukaryota</taxon>
        <taxon>Metazoa</taxon>
        <taxon>Chordata</taxon>
        <taxon>Craniata</taxon>
        <taxon>Vertebrata</taxon>
        <taxon>Euteleostomi</taxon>
        <taxon>Mammalia</taxon>
        <taxon>Eutheria</taxon>
        <taxon>Laurasiatheria</taxon>
        <taxon>Carnivora</taxon>
        <taxon>Caniformia</taxon>
        <taxon>Canidae</taxon>
        <taxon>Canis</taxon>
    </lineage>
</organism>
<dbReference type="SUPFAM" id="SSF57756">
    <property type="entry name" value="Retrovirus zinc finger-like domains"/>
    <property type="match status" value="1"/>
</dbReference>
<dbReference type="PANTHER" id="PTHR13491">
    <property type="entry name" value="ZCCHC10 PROTEIN"/>
    <property type="match status" value="1"/>
</dbReference>
<evidence type="ECO:0000313" key="3">
    <source>
        <dbReference type="Ensembl" id="ENSCAFP00030017462.1"/>
    </source>
</evidence>
<feature type="compositionally biased region" description="Low complexity" evidence="1">
    <location>
        <begin position="240"/>
        <end position="267"/>
    </location>
</feature>
<dbReference type="Ensembl" id="ENSCAFT00030020032.1">
    <property type="protein sequence ID" value="ENSCAFP00030017462.1"/>
    <property type="gene ID" value="ENSCAFG00030010826.1"/>
</dbReference>
<dbReference type="GO" id="GO:0003676">
    <property type="term" value="F:nucleic acid binding"/>
    <property type="evidence" value="ECO:0007669"/>
    <property type="project" value="InterPro"/>
</dbReference>
<dbReference type="InterPro" id="IPR039715">
    <property type="entry name" value="ZCCHC10"/>
</dbReference>
<dbReference type="Pfam" id="PF13917">
    <property type="entry name" value="zf-CCHC_3"/>
    <property type="match status" value="1"/>
</dbReference>
<dbReference type="OrthoDB" id="437973at2759"/>
<reference evidence="3" key="2">
    <citation type="submission" date="2025-08" db="UniProtKB">
        <authorList>
            <consortium name="Ensembl"/>
        </authorList>
    </citation>
    <scope>IDENTIFICATION</scope>
</reference>
<dbReference type="AlphaFoldDB" id="A0A8C0MYH6"/>
<keyword evidence="2" id="KW-0472">Membrane</keyword>
<protein>
    <submittedName>
        <fullName evidence="3">Zinc finger CCHC-type containing 10</fullName>
    </submittedName>
</protein>
<proteinExistence type="predicted"/>
<evidence type="ECO:0000313" key="4">
    <source>
        <dbReference type="Proteomes" id="UP000694429"/>
    </source>
</evidence>
<accession>A0A8C0MYH6</accession>
<keyword evidence="2" id="KW-1133">Transmembrane helix</keyword>
<feature type="compositionally biased region" description="Low complexity" evidence="1">
    <location>
        <begin position="275"/>
        <end position="310"/>
    </location>
</feature>